<accession>A0A411YJH8</accession>
<evidence type="ECO:0000256" key="1">
    <source>
        <dbReference type="ARBA" id="ARBA00022857"/>
    </source>
</evidence>
<gene>
    <name evidence="5" type="ORF">ER308_18730</name>
</gene>
<dbReference type="OrthoDB" id="9780520at2"/>
<dbReference type="InterPro" id="IPR013149">
    <property type="entry name" value="ADH-like_C"/>
</dbReference>
<dbReference type="GO" id="GO:0070402">
    <property type="term" value="F:NADPH binding"/>
    <property type="evidence" value="ECO:0007669"/>
    <property type="project" value="TreeGrafter"/>
</dbReference>
<evidence type="ECO:0000256" key="2">
    <source>
        <dbReference type="ARBA" id="ARBA00023002"/>
    </source>
</evidence>
<dbReference type="SUPFAM" id="SSF50129">
    <property type="entry name" value="GroES-like"/>
    <property type="match status" value="1"/>
</dbReference>
<dbReference type="Proteomes" id="UP000291469">
    <property type="component" value="Chromosome"/>
</dbReference>
<dbReference type="SMART" id="SM00829">
    <property type="entry name" value="PKS_ER"/>
    <property type="match status" value="1"/>
</dbReference>
<keyword evidence="1" id="KW-0521">NADP</keyword>
<dbReference type="PANTHER" id="PTHR48106:SF8">
    <property type="entry name" value="OS02G0805600 PROTEIN"/>
    <property type="match status" value="1"/>
</dbReference>
<dbReference type="SUPFAM" id="SSF51735">
    <property type="entry name" value="NAD(P)-binding Rossmann-fold domains"/>
    <property type="match status" value="1"/>
</dbReference>
<dbReference type="Pfam" id="PF00107">
    <property type="entry name" value="ADH_zinc_N"/>
    <property type="match status" value="1"/>
</dbReference>
<dbReference type="GO" id="GO:0016651">
    <property type="term" value="F:oxidoreductase activity, acting on NAD(P)H"/>
    <property type="evidence" value="ECO:0007669"/>
    <property type="project" value="TreeGrafter"/>
</dbReference>
<protein>
    <submittedName>
        <fullName evidence="5">NAD(P)H-quinone oxidoreductase</fullName>
    </submittedName>
</protein>
<keyword evidence="2" id="KW-0560">Oxidoreductase</keyword>
<proteinExistence type="predicted"/>
<dbReference type="Gene3D" id="3.90.180.10">
    <property type="entry name" value="Medium-chain alcohol dehydrogenases, catalytic domain"/>
    <property type="match status" value="1"/>
</dbReference>
<evidence type="ECO:0000313" key="6">
    <source>
        <dbReference type="Proteomes" id="UP000291469"/>
    </source>
</evidence>
<keyword evidence="6" id="KW-1185">Reference proteome</keyword>
<evidence type="ECO:0000256" key="3">
    <source>
        <dbReference type="SAM" id="MobiDB-lite"/>
    </source>
</evidence>
<dbReference type="EMBL" id="CP036402">
    <property type="protein sequence ID" value="QBI21400.1"/>
    <property type="molecule type" value="Genomic_DNA"/>
</dbReference>
<dbReference type="KEGG" id="erz:ER308_18730"/>
<feature type="domain" description="Enoyl reductase (ER)" evidence="4">
    <location>
        <begin position="10"/>
        <end position="323"/>
    </location>
</feature>
<name>A0A411YJH8_9ACTN</name>
<reference evidence="5 6" key="1">
    <citation type="submission" date="2019-01" db="EMBL/GenBank/DDBJ databases">
        <title>Egibacter rhizosphaerae EGI 80759T.</title>
        <authorList>
            <person name="Chen D.-D."/>
            <person name="Tian Y."/>
            <person name="Jiao J.-Y."/>
            <person name="Zhang X.-T."/>
            <person name="Zhang Y.-G."/>
            <person name="Zhang Y."/>
            <person name="Xiao M."/>
            <person name="Shu W.-S."/>
            <person name="Li W.-J."/>
        </authorList>
    </citation>
    <scope>NUCLEOTIDE SEQUENCE [LARGE SCALE GENOMIC DNA]</scope>
    <source>
        <strain evidence="5 6">EGI 80759</strain>
    </source>
</reference>
<dbReference type="InterPro" id="IPR036291">
    <property type="entry name" value="NAD(P)-bd_dom_sf"/>
</dbReference>
<evidence type="ECO:0000313" key="5">
    <source>
        <dbReference type="EMBL" id="QBI21400.1"/>
    </source>
</evidence>
<dbReference type="NCBIfam" id="TIGR02824">
    <property type="entry name" value="quinone_pig3"/>
    <property type="match status" value="1"/>
</dbReference>
<dbReference type="CDD" id="cd05276">
    <property type="entry name" value="p53_inducible_oxidoreductase"/>
    <property type="match status" value="1"/>
</dbReference>
<sequence>MRAVVAPDAGDPEALRLEHRPDPVPGPSDALVEVAATAVNRADVMQRRGLYPPPEGASDVLGLELAGVVAQVGEEVRGVAVGDHVMAVVASGGYAERTVVPASTLLPVPPGLGLVEAAALPEVFTTAWDNLLVRGELAPGETVLVHGGASGVGTAAIQLAVRHGARVLVTASSDHKLEACRRLGAETGIDYTREDFTERARELTDGIGVNAILDMVGGEYLDRNLRALADDGRLVIIGLQGGANADLDLARLLRRRLTVRASTLRARSVAAKARLADAFRREVAPGFVDGSLRPVIDRVLPLDEVSEAHRVMEAGEHTGKIVLKVGTPVVGG</sequence>
<dbReference type="Gene3D" id="3.40.50.720">
    <property type="entry name" value="NAD(P)-binding Rossmann-like Domain"/>
    <property type="match status" value="1"/>
</dbReference>
<evidence type="ECO:0000259" key="4">
    <source>
        <dbReference type="SMART" id="SM00829"/>
    </source>
</evidence>
<dbReference type="AlphaFoldDB" id="A0A411YJH8"/>
<dbReference type="RefSeq" id="WP_131156392.1">
    <property type="nucleotide sequence ID" value="NZ_CP036402.1"/>
</dbReference>
<organism evidence="5 6">
    <name type="scientific">Egibacter rhizosphaerae</name>
    <dbReference type="NCBI Taxonomy" id="1670831"/>
    <lineage>
        <taxon>Bacteria</taxon>
        <taxon>Bacillati</taxon>
        <taxon>Actinomycetota</taxon>
        <taxon>Nitriliruptoria</taxon>
        <taxon>Egibacterales</taxon>
        <taxon>Egibacteraceae</taxon>
        <taxon>Egibacter</taxon>
    </lineage>
</organism>
<dbReference type="Pfam" id="PF08240">
    <property type="entry name" value="ADH_N"/>
    <property type="match status" value="1"/>
</dbReference>
<feature type="compositionally biased region" description="Basic and acidic residues" evidence="3">
    <location>
        <begin position="13"/>
        <end position="22"/>
    </location>
</feature>
<dbReference type="InterPro" id="IPR020843">
    <property type="entry name" value="ER"/>
</dbReference>
<dbReference type="InterPro" id="IPR011032">
    <property type="entry name" value="GroES-like_sf"/>
</dbReference>
<feature type="region of interest" description="Disordered" evidence="3">
    <location>
        <begin position="1"/>
        <end position="25"/>
    </location>
</feature>
<dbReference type="PANTHER" id="PTHR48106">
    <property type="entry name" value="QUINONE OXIDOREDUCTASE PIG3-RELATED"/>
    <property type="match status" value="1"/>
</dbReference>
<dbReference type="InterPro" id="IPR013154">
    <property type="entry name" value="ADH-like_N"/>
</dbReference>
<dbReference type="InterPro" id="IPR014189">
    <property type="entry name" value="Quinone_OxRdtase_PIG3"/>
</dbReference>